<name>A0A2N5S505_9BASI</name>
<evidence type="ECO:0000313" key="1">
    <source>
        <dbReference type="EMBL" id="PLW08318.1"/>
    </source>
</evidence>
<protein>
    <submittedName>
        <fullName evidence="1">Uncharacterized protein</fullName>
    </submittedName>
</protein>
<evidence type="ECO:0000313" key="2">
    <source>
        <dbReference type="Proteomes" id="UP000235392"/>
    </source>
</evidence>
<gene>
    <name evidence="1" type="ORF">PCASD_21913</name>
</gene>
<organism evidence="1 2">
    <name type="scientific">Puccinia coronata f. sp. avenae</name>
    <dbReference type="NCBI Taxonomy" id="200324"/>
    <lineage>
        <taxon>Eukaryota</taxon>
        <taxon>Fungi</taxon>
        <taxon>Dikarya</taxon>
        <taxon>Basidiomycota</taxon>
        <taxon>Pucciniomycotina</taxon>
        <taxon>Pucciniomycetes</taxon>
        <taxon>Pucciniales</taxon>
        <taxon>Pucciniaceae</taxon>
        <taxon>Puccinia</taxon>
    </lineage>
</organism>
<sequence>MASTVPIMGKSAYTPLNDPYSLRVITVCAGHREEYELLSVTGTDRSPLLLVIGLCRSPRGVRAPLGNRHRLVTTPLGDWSISVTKRSTHSPR</sequence>
<reference evidence="1 2" key="1">
    <citation type="submission" date="2017-11" db="EMBL/GenBank/DDBJ databases">
        <title>De novo assembly and phasing of dikaryotic genomes from two isolates of Puccinia coronata f. sp. avenae, the causal agent of oat crown rust.</title>
        <authorList>
            <person name="Miller M.E."/>
            <person name="Zhang Y."/>
            <person name="Omidvar V."/>
            <person name="Sperschneider J."/>
            <person name="Schwessinger B."/>
            <person name="Raley C."/>
            <person name="Palmer J.M."/>
            <person name="Garnica D."/>
            <person name="Upadhyaya N."/>
            <person name="Rathjen J."/>
            <person name="Taylor J.M."/>
            <person name="Park R.F."/>
            <person name="Dodds P.N."/>
            <person name="Hirsch C.D."/>
            <person name="Kianian S.F."/>
            <person name="Figueroa M."/>
        </authorList>
    </citation>
    <scope>NUCLEOTIDE SEQUENCE [LARGE SCALE GENOMIC DNA]</scope>
    <source>
        <strain evidence="1">12SD80</strain>
    </source>
</reference>
<proteinExistence type="predicted"/>
<dbReference type="EMBL" id="PGCI01001072">
    <property type="protein sequence ID" value="PLW08318.1"/>
    <property type="molecule type" value="Genomic_DNA"/>
</dbReference>
<comment type="caution">
    <text evidence="1">The sequence shown here is derived from an EMBL/GenBank/DDBJ whole genome shotgun (WGS) entry which is preliminary data.</text>
</comment>
<dbReference type="Proteomes" id="UP000235392">
    <property type="component" value="Unassembled WGS sequence"/>
</dbReference>
<accession>A0A2N5S505</accession>
<dbReference type="AlphaFoldDB" id="A0A2N5S505"/>